<sequence length="239" mass="26674">MAAITSSPLHVREGDHLNIRDYHDLPYKTIRHLGIGGYAAVSLVEDTNGDQFAHKQFKRYDGPDIKKFQRQVQNEVSIMRRLSSHPHIVRVFASYTCDSGRDLGLILTPVADSRDLAIYLQAISDSGNHPTTEQRTILERAFGCLASGLAFIHEQTIRHKDIKPSNILVHQGCVIYTDFGIAFDANDLGCTTTDGTVEAVTRRYCAPEVADLMKRNRKSDVFSLGCVFTEILATLEPQI</sequence>
<dbReference type="Proteomes" id="UP000800200">
    <property type="component" value="Unassembled WGS sequence"/>
</dbReference>
<dbReference type="OrthoDB" id="4062651at2759"/>
<dbReference type="GO" id="GO:0004674">
    <property type="term" value="F:protein serine/threonine kinase activity"/>
    <property type="evidence" value="ECO:0007669"/>
    <property type="project" value="TreeGrafter"/>
</dbReference>
<gene>
    <name evidence="2" type="ORF">K469DRAFT_575357</name>
</gene>
<dbReference type="SUPFAM" id="SSF56112">
    <property type="entry name" value="Protein kinase-like (PK-like)"/>
    <property type="match status" value="1"/>
</dbReference>
<protein>
    <submittedName>
        <fullName evidence="2">Kinase-like protein</fullName>
    </submittedName>
</protein>
<dbReference type="CDD" id="cd00180">
    <property type="entry name" value="PKc"/>
    <property type="match status" value="1"/>
</dbReference>
<dbReference type="AlphaFoldDB" id="A0A6A6E6U7"/>
<dbReference type="GO" id="GO:0005524">
    <property type="term" value="F:ATP binding"/>
    <property type="evidence" value="ECO:0007669"/>
    <property type="project" value="InterPro"/>
</dbReference>
<dbReference type="InterPro" id="IPR008271">
    <property type="entry name" value="Ser/Thr_kinase_AS"/>
</dbReference>
<proteinExistence type="predicted"/>
<dbReference type="PANTHER" id="PTHR24359">
    <property type="entry name" value="SERINE/THREONINE-PROTEIN KINASE SBK1"/>
    <property type="match status" value="1"/>
</dbReference>
<evidence type="ECO:0000313" key="2">
    <source>
        <dbReference type="EMBL" id="KAF2185900.1"/>
    </source>
</evidence>
<dbReference type="PANTHER" id="PTHR24359:SF1">
    <property type="entry name" value="INHIBITOR OF NUCLEAR FACTOR KAPPA-B KINASE EPSILON SUBUNIT HOMOLOG 1-RELATED"/>
    <property type="match status" value="1"/>
</dbReference>
<dbReference type="Gene3D" id="1.10.510.10">
    <property type="entry name" value="Transferase(Phosphotransferase) domain 1"/>
    <property type="match status" value="1"/>
</dbReference>
<dbReference type="Pfam" id="PF00069">
    <property type="entry name" value="Pkinase"/>
    <property type="match status" value="1"/>
</dbReference>
<evidence type="ECO:0000259" key="1">
    <source>
        <dbReference type="PROSITE" id="PS50011"/>
    </source>
</evidence>
<feature type="non-terminal residue" evidence="2">
    <location>
        <position position="239"/>
    </location>
</feature>
<name>A0A6A6E6U7_9PEZI</name>
<dbReference type="InterPro" id="IPR011009">
    <property type="entry name" value="Kinase-like_dom_sf"/>
</dbReference>
<keyword evidence="2" id="KW-0418">Kinase</keyword>
<keyword evidence="2" id="KW-0808">Transferase</keyword>
<dbReference type="PROSITE" id="PS00108">
    <property type="entry name" value="PROTEIN_KINASE_ST"/>
    <property type="match status" value="1"/>
</dbReference>
<accession>A0A6A6E6U7</accession>
<feature type="domain" description="Protein kinase" evidence="1">
    <location>
        <begin position="27"/>
        <end position="239"/>
    </location>
</feature>
<dbReference type="SMART" id="SM00220">
    <property type="entry name" value="S_TKc"/>
    <property type="match status" value="1"/>
</dbReference>
<evidence type="ECO:0000313" key="3">
    <source>
        <dbReference type="Proteomes" id="UP000800200"/>
    </source>
</evidence>
<keyword evidence="3" id="KW-1185">Reference proteome</keyword>
<organism evidence="2 3">
    <name type="scientific">Zopfia rhizophila CBS 207.26</name>
    <dbReference type="NCBI Taxonomy" id="1314779"/>
    <lineage>
        <taxon>Eukaryota</taxon>
        <taxon>Fungi</taxon>
        <taxon>Dikarya</taxon>
        <taxon>Ascomycota</taxon>
        <taxon>Pezizomycotina</taxon>
        <taxon>Dothideomycetes</taxon>
        <taxon>Dothideomycetes incertae sedis</taxon>
        <taxon>Zopfiaceae</taxon>
        <taxon>Zopfia</taxon>
    </lineage>
</organism>
<dbReference type="InterPro" id="IPR000719">
    <property type="entry name" value="Prot_kinase_dom"/>
</dbReference>
<dbReference type="PROSITE" id="PS50011">
    <property type="entry name" value="PROTEIN_KINASE_DOM"/>
    <property type="match status" value="1"/>
</dbReference>
<dbReference type="EMBL" id="ML994632">
    <property type="protein sequence ID" value="KAF2185900.1"/>
    <property type="molecule type" value="Genomic_DNA"/>
</dbReference>
<reference evidence="2" key="1">
    <citation type="journal article" date="2020" name="Stud. Mycol.">
        <title>101 Dothideomycetes genomes: a test case for predicting lifestyles and emergence of pathogens.</title>
        <authorList>
            <person name="Haridas S."/>
            <person name="Albert R."/>
            <person name="Binder M."/>
            <person name="Bloem J."/>
            <person name="Labutti K."/>
            <person name="Salamov A."/>
            <person name="Andreopoulos B."/>
            <person name="Baker S."/>
            <person name="Barry K."/>
            <person name="Bills G."/>
            <person name="Bluhm B."/>
            <person name="Cannon C."/>
            <person name="Castanera R."/>
            <person name="Culley D."/>
            <person name="Daum C."/>
            <person name="Ezra D."/>
            <person name="Gonzalez J."/>
            <person name="Henrissat B."/>
            <person name="Kuo A."/>
            <person name="Liang C."/>
            <person name="Lipzen A."/>
            <person name="Lutzoni F."/>
            <person name="Magnuson J."/>
            <person name="Mondo S."/>
            <person name="Nolan M."/>
            <person name="Ohm R."/>
            <person name="Pangilinan J."/>
            <person name="Park H.-J."/>
            <person name="Ramirez L."/>
            <person name="Alfaro M."/>
            <person name="Sun H."/>
            <person name="Tritt A."/>
            <person name="Yoshinaga Y."/>
            <person name="Zwiers L.-H."/>
            <person name="Turgeon B."/>
            <person name="Goodwin S."/>
            <person name="Spatafora J."/>
            <person name="Crous P."/>
            <person name="Grigoriev I."/>
        </authorList>
    </citation>
    <scope>NUCLEOTIDE SEQUENCE</scope>
    <source>
        <strain evidence="2">CBS 207.26</strain>
    </source>
</reference>